<name>A0ABD0KLK3_9CAEN</name>
<accession>A0ABD0KLK3</accession>
<comment type="caution">
    <text evidence="1">The sequence shown here is derived from an EMBL/GenBank/DDBJ whole genome shotgun (WGS) entry which is preliminary data.</text>
</comment>
<dbReference type="EMBL" id="JACVVK020000158">
    <property type="protein sequence ID" value="KAK7487866.1"/>
    <property type="molecule type" value="Genomic_DNA"/>
</dbReference>
<gene>
    <name evidence="1" type="ORF">BaRGS_00020913</name>
</gene>
<protein>
    <submittedName>
        <fullName evidence="1">Uncharacterized protein</fullName>
    </submittedName>
</protein>
<proteinExistence type="predicted"/>
<dbReference type="AlphaFoldDB" id="A0ABD0KLK3"/>
<reference evidence="1 2" key="1">
    <citation type="journal article" date="2023" name="Sci. Data">
        <title>Genome assembly of the Korean intertidal mud-creeper Batillaria attramentaria.</title>
        <authorList>
            <person name="Patra A.K."/>
            <person name="Ho P.T."/>
            <person name="Jun S."/>
            <person name="Lee S.J."/>
            <person name="Kim Y."/>
            <person name="Won Y.J."/>
        </authorList>
    </citation>
    <scope>NUCLEOTIDE SEQUENCE [LARGE SCALE GENOMIC DNA]</scope>
    <source>
        <strain evidence="1">Wonlab-2016</strain>
    </source>
</reference>
<evidence type="ECO:0000313" key="2">
    <source>
        <dbReference type="Proteomes" id="UP001519460"/>
    </source>
</evidence>
<sequence>MPILHSTLYHLGSDYQDLFTDWNRLNDCLRLELIKRKKGWSGLGMITHKVWFLCNWWRFADDMKPYSFSWRGGICRYDRYANSFFDGRDKWKVCMV</sequence>
<dbReference type="Proteomes" id="UP001519460">
    <property type="component" value="Unassembled WGS sequence"/>
</dbReference>
<evidence type="ECO:0000313" key="1">
    <source>
        <dbReference type="EMBL" id="KAK7487866.1"/>
    </source>
</evidence>
<keyword evidence="2" id="KW-1185">Reference proteome</keyword>
<organism evidence="1 2">
    <name type="scientific">Batillaria attramentaria</name>
    <dbReference type="NCBI Taxonomy" id="370345"/>
    <lineage>
        <taxon>Eukaryota</taxon>
        <taxon>Metazoa</taxon>
        <taxon>Spiralia</taxon>
        <taxon>Lophotrochozoa</taxon>
        <taxon>Mollusca</taxon>
        <taxon>Gastropoda</taxon>
        <taxon>Caenogastropoda</taxon>
        <taxon>Sorbeoconcha</taxon>
        <taxon>Cerithioidea</taxon>
        <taxon>Batillariidae</taxon>
        <taxon>Batillaria</taxon>
    </lineage>
</organism>